<dbReference type="InterPro" id="IPR011054">
    <property type="entry name" value="Rudment_hybrid_motif"/>
</dbReference>
<dbReference type="PROSITE" id="PS50975">
    <property type="entry name" value="ATP_GRASP"/>
    <property type="match status" value="1"/>
</dbReference>
<dbReference type="PANTHER" id="PTHR18866:SF33">
    <property type="entry name" value="METHYLCROTONOYL-COA CARBOXYLASE SUBUNIT ALPHA, MITOCHONDRIAL-RELATED"/>
    <property type="match status" value="1"/>
</dbReference>
<dbReference type="Proteomes" id="UP001596037">
    <property type="component" value="Unassembled WGS sequence"/>
</dbReference>
<dbReference type="InterPro" id="IPR011761">
    <property type="entry name" value="ATP-grasp"/>
</dbReference>
<dbReference type="InterPro" id="IPR005479">
    <property type="entry name" value="CPAse_ATP-bd"/>
</dbReference>
<dbReference type="SMART" id="SM00878">
    <property type="entry name" value="Biotin_carb_C"/>
    <property type="match status" value="1"/>
</dbReference>
<evidence type="ECO:0000256" key="3">
    <source>
        <dbReference type="ARBA" id="ARBA00022741"/>
    </source>
</evidence>
<dbReference type="Gene3D" id="3.30.470.20">
    <property type="entry name" value="ATP-grasp fold, B domain"/>
    <property type="match status" value="1"/>
</dbReference>
<evidence type="ECO:0000313" key="9">
    <source>
        <dbReference type="EMBL" id="MFC5500585.1"/>
    </source>
</evidence>
<dbReference type="RefSeq" id="WP_376852863.1">
    <property type="nucleotide sequence ID" value="NZ_JBHSMF010000015.1"/>
</dbReference>
<dbReference type="SUPFAM" id="SSF51246">
    <property type="entry name" value="Rudiment single hybrid motif"/>
    <property type="match status" value="1"/>
</dbReference>
<dbReference type="EMBL" id="JBHSMF010000015">
    <property type="protein sequence ID" value="MFC5500585.1"/>
    <property type="molecule type" value="Genomic_DNA"/>
</dbReference>
<dbReference type="SUPFAM" id="SSF52440">
    <property type="entry name" value="PreATP-grasp domain"/>
    <property type="match status" value="1"/>
</dbReference>
<evidence type="ECO:0000256" key="5">
    <source>
        <dbReference type="ARBA" id="ARBA00023267"/>
    </source>
</evidence>
<dbReference type="Pfam" id="PF00289">
    <property type="entry name" value="Biotin_carb_N"/>
    <property type="match status" value="1"/>
</dbReference>
<dbReference type="InterPro" id="IPR000089">
    <property type="entry name" value="Biotin_lipoyl"/>
</dbReference>
<evidence type="ECO:0000256" key="6">
    <source>
        <dbReference type="PROSITE-ProRule" id="PRU00409"/>
    </source>
</evidence>
<dbReference type="Pfam" id="PF02786">
    <property type="entry name" value="CPSase_L_D2"/>
    <property type="match status" value="1"/>
</dbReference>
<keyword evidence="10" id="KW-1185">Reference proteome</keyword>
<evidence type="ECO:0000256" key="1">
    <source>
        <dbReference type="ARBA" id="ARBA00001953"/>
    </source>
</evidence>
<dbReference type="SUPFAM" id="SSF51230">
    <property type="entry name" value="Single hybrid motif"/>
    <property type="match status" value="1"/>
</dbReference>
<evidence type="ECO:0000256" key="2">
    <source>
        <dbReference type="ARBA" id="ARBA00022598"/>
    </source>
</evidence>
<dbReference type="PROSITE" id="PS00867">
    <property type="entry name" value="CPSASE_2"/>
    <property type="match status" value="1"/>
</dbReference>
<evidence type="ECO:0000259" key="7">
    <source>
        <dbReference type="PROSITE" id="PS50975"/>
    </source>
</evidence>
<sequence>MRRLLVANRGEIARRILRTAHGMGMETVAVYSDADADALHVREATTAQALGGLASADSYLRIDKLIAAARAGAADAVHPGYGFLSENADFAQAVLDAGLVWVGPPPDAIRTLGNKAAAKQLAQARGVPCLPGYHGGEQSDQRFASEALRIGFPLMVKAAAGGGGRGMRLVGSPEQLAEAVRSARSEAQSAFGCGDLLLERALLQPRHVEVQVVADSHGHCIHLGERDCSVQRRHQKLVEETPSPAVDEALRRRMGESAVLLAQAAGYVGAGTVEFLLEGREFFLMEMNTRLQVEHPVTEMVTGLDLVEWQLRVAQGEALPLAQEQVRCDGHAIEVRLCAEDDEFRPHAGTVLHFLPPADVRFDHAIAEGMAVSPHYDSMLGKLVAYAPTRDQAIDQLLAALNALQLLGLPTNRALLAACIDHPTFRSGQALIPFLAEQAADLRRTLRGRESEAAPAAGLAALFPARQDHGLACPFPRPLRLRHREELLALRVQERADGRLDVESTAGIRSLRPANAACVRLDDGRWHVQVGAVDLFVEDASFEPPNAGGAAAGGGELRAPFNGRVIAVHAAAGAAVAHGETLLVLESMKLEHALASSRGAVVQAVHAQAGQQVATGQLLVTFEARP</sequence>
<keyword evidence="4 6" id="KW-0067">ATP-binding</keyword>
<dbReference type="SUPFAM" id="SSF56059">
    <property type="entry name" value="Glutathione synthetase ATP-binding domain-like"/>
    <property type="match status" value="1"/>
</dbReference>
<accession>A0ABW0NJ08</accession>
<dbReference type="Gene3D" id="2.40.50.100">
    <property type="match status" value="1"/>
</dbReference>
<feature type="domain" description="ATP-grasp" evidence="7">
    <location>
        <begin position="119"/>
        <end position="315"/>
    </location>
</feature>
<protein>
    <submittedName>
        <fullName evidence="9">Biotin carboxylase N-terminal domain-containing protein</fullName>
    </submittedName>
</protein>
<comment type="caution">
    <text evidence="9">The sequence shown here is derived from an EMBL/GenBank/DDBJ whole genome shotgun (WGS) entry which is preliminary data.</text>
</comment>
<organism evidence="9 10">
    <name type="scientific">Caenimonas terrae</name>
    <dbReference type="NCBI Taxonomy" id="696074"/>
    <lineage>
        <taxon>Bacteria</taxon>
        <taxon>Pseudomonadati</taxon>
        <taxon>Pseudomonadota</taxon>
        <taxon>Betaproteobacteria</taxon>
        <taxon>Burkholderiales</taxon>
        <taxon>Comamonadaceae</taxon>
        <taxon>Caenimonas</taxon>
    </lineage>
</organism>
<dbReference type="CDD" id="cd06850">
    <property type="entry name" value="biotinyl_domain"/>
    <property type="match status" value="1"/>
</dbReference>
<dbReference type="Pfam" id="PF02785">
    <property type="entry name" value="Biotin_carb_C"/>
    <property type="match status" value="1"/>
</dbReference>
<evidence type="ECO:0000256" key="4">
    <source>
        <dbReference type="ARBA" id="ARBA00022840"/>
    </source>
</evidence>
<dbReference type="InterPro" id="IPR011764">
    <property type="entry name" value="Biotin_carboxylation_dom"/>
</dbReference>
<keyword evidence="3 6" id="KW-0547">Nucleotide-binding</keyword>
<gene>
    <name evidence="9" type="ORF">ACFPOE_23785</name>
</gene>
<name>A0ABW0NJ08_9BURK</name>
<evidence type="ECO:0000259" key="8">
    <source>
        <dbReference type="PROSITE" id="PS50979"/>
    </source>
</evidence>
<dbReference type="InterPro" id="IPR005482">
    <property type="entry name" value="Biotin_COase_C"/>
</dbReference>
<proteinExistence type="predicted"/>
<comment type="cofactor">
    <cofactor evidence="1">
        <name>biotin</name>
        <dbReference type="ChEBI" id="CHEBI:57586"/>
    </cofactor>
</comment>
<dbReference type="InterPro" id="IPR005481">
    <property type="entry name" value="BC-like_N"/>
</dbReference>
<feature type="domain" description="Biotin carboxylation" evidence="8">
    <location>
        <begin position="1"/>
        <end position="440"/>
    </location>
</feature>
<dbReference type="Pfam" id="PF00364">
    <property type="entry name" value="Biotin_lipoyl"/>
    <property type="match status" value="1"/>
</dbReference>
<keyword evidence="5" id="KW-0092">Biotin</keyword>
<dbReference type="InterPro" id="IPR011053">
    <property type="entry name" value="Single_hybrid_motif"/>
</dbReference>
<keyword evidence="2" id="KW-0436">Ligase</keyword>
<dbReference type="PROSITE" id="PS00866">
    <property type="entry name" value="CPSASE_1"/>
    <property type="match status" value="1"/>
</dbReference>
<dbReference type="PROSITE" id="PS50979">
    <property type="entry name" value="BC"/>
    <property type="match status" value="1"/>
</dbReference>
<dbReference type="PANTHER" id="PTHR18866">
    <property type="entry name" value="CARBOXYLASE:PYRUVATE/ACETYL-COA/PROPIONYL-COA CARBOXYLASE"/>
    <property type="match status" value="1"/>
</dbReference>
<reference evidence="10" key="1">
    <citation type="journal article" date="2019" name="Int. J. Syst. Evol. Microbiol.">
        <title>The Global Catalogue of Microorganisms (GCM) 10K type strain sequencing project: providing services to taxonomists for standard genome sequencing and annotation.</title>
        <authorList>
            <consortium name="The Broad Institute Genomics Platform"/>
            <consortium name="The Broad Institute Genome Sequencing Center for Infectious Disease"/>
            <person name="Wu L."/>
            <person name="Ma J."/>
        </authorList>
    </citation>
    <scope>NUCLEOTIDE SEQUENCE [LARGE SCALE GENOMIC DNA]</scope>
    <source>
        <strain evidence="10">CCUG 57401</strain>
    </source>
</reference>
<dbReference type="InterPro" id="IPR050856">
    <property type="entry name" value="Biotin_carboxylase_complex"/>
</dbReference>
<evidence type="ECO:0000313" key="10">
    <source>
        <dbReference type="Proteomes" id="UP001596037"/>
    </source>
</evidence>
<dbReference type="InterPro" id="IPR016185">
    <property type="entry name" value="PreATP-grasp_dom_sf"/>
</dbReference>